<proteinExistence type="predicted"/>
<protein>
    <submittedName>
        <fullName evidence="1">Uncharacterized protein</fullName>
    </submittedName>
</protein>
<organism evidence="1 2">
    <name type="scientific">Ferroglobus placidus (strain DSM 10642 / AEDII12DO)</name>
    <dbReference type="NCBI Taxonomy" id="589924"/>
    <lineage>
        <taxon>Archaea</taxon>
        <taxon>Methanobacteriati</taxon>
        <taxon>Methanobacteriota</taxon>
        <taxon>Archaeoglobi</taxon>
        <taxon>Archaeoglobales</taxon>
        <taxon>Archaeoglobaceae</taxon>
        <taxon>Ferroglobus</taxon>
    </lineage>
</organism>
<accession>D3RWY5</accession>
<name>D3RWY5_FERPA</name>
<dbReference type="GeneID" id="8778336"/>
<dbReference type="AlphaFoldDB" id="D3RWY5"/>
<dbReference type="RefSeq" id="WP_012965341.1">
    <property type="nucleotide sequence ID" value="NC_013849.1"/>
</dbReference>
<reference evidence="2" key="1">
    <citation type="submission" date="2010-02" db="EMBL/GenBank/DDBJ databases">
        <title>Complete sequence of Ferroglobus placidus DSM 10642.</title>
        <authorList>
            <consortium name="US DOE Joint Genome Institute"/>
            <person name="Lucas S."/>
            <person name="Copeland A."/>
            <person name="Lapidus A."/>
            <person name="Cheng J.-F."/>
            <person name="Bruce D."/>
            <person name="Goodwin L."/>
            <person name="Pitluck S."/>
            <person name="Saunders E."/>
            <person name="Brettin T."/>
            <person name="Detter J.C."/>
            <person name="Han C."/>
            <person name="Tapia R."/>
            <person name="Larimer F."/>
            <person name="Land M."/>
            <person name="Hauser L."/>
            <person name="Kyrpides N."/>
            <person name="Ivanova N."/>
            <person name="Holmes D."/>
            <person name="Lovley D."/>
            <person name="Kyrpides N."/>
            <person name="Anderson I.J."/>
            <person name="Woyke T."/>
        </authorList>
    </citation>
    <scope>NUCLEOTIDE SEQUENCE [LARGE SCALE GENOMIC DNA]</scope>
    <source>
        <strain evidence="2">DSM 10642 / AEDII12DO</strain>
    </source>
</reference>
<keyword evidence="2" id="KW-1185">Reference proteome</keyword>
<sequence length="112" mass="12946">MSLRFFAVVIAVFLMIGTANAVSVKEVVIKNETIVIYFEVTPFEMMKFLLFGCEELKHYVENFVQNATPYKVGYFSAYLQPEGEIIKFAEPVLIRLNESVYLLSDTLYVKRE</sequence>
<evidence type="ECO:0000313" key="1">
    <source>
        <dbReference type="EMBL" id="ADC64998.1"/>
    </source>
</evidence>
<dbReference type="Proteomes" id="UP000002613">
    <property type="component" value="Chromosome"/>
</dbReference>
<gene>
    <name evidence="1" type="ordered locus">Ferp_0830</name>
</gene>
<dbReference type="EMBL" id="CP001899">
    <property type="protein sequence ID" value="ADC64998.1"/>
    <property type="molecule type" value="Genomic_DNA"/>
</dbReference>
<dbReference type="KEGG" id="fpl:Ferp_0830"/>
<dbReference type="PaxDb" id="589924-Ferp_0830"/>
<reference evidence="1 2" key="2">
    <citation type="journal article" date="2011" name="Stand. Genomic Sci.">
        <title>Complete genome sequence of Ferroglobus placidus AEDII12DO.</title>
        <authorList>
            <person name="Anderson I."/>
            <person name="Risso C."/>
            <person name="Holmes D."/>
            <person name="Lucas S."/>
            <person name="Copeland A."/>
            <person name="Lapidus A."/>
            <person name="Cheng J.F."/>
            <person name="Bruce D."/>
            <person name="Goodwin L."/>
            <person name="Pitluck S."/>
            <person name="Saunders E."/>
            <person name="Brettin T."/>
            <person name="Detter J.C."/>
            <person name="Han C."/>
            <person name="Tapia R."/>
            <person name="Larimer F."/>
            <person name="Land M."/>
            <person name="Hauser L."/>
            <person name="Woyke T."/>
            <person name="Lovley D."/>
            <person name="Kyrpides N."/>
            <person name="Ivanova N."/>
        </authorList>
    </citation>
    <scope>NUCLEOTIDE SEQUENCE [LARGE SCALE GENOMIC DNA]</scope>
    <source>
        <strain evidence="2">DSM 10642 / AEDII12DO</strain>
    </source>
</reference>
<evidence type="ECO:0000313" key="2">
    <source>
        <dbReference type="Proteomes" id="UP000002613"/>
    </source>
</evidence>
<dbReference type="HOGENOM" id="CLU_2140106_0_0_2"/>